<dbReference type="Gene3D" id="1.10.150.130">
    <property type="match status" value="1"/>
</dbReference>
<gene>
    <name evidence="6" type="ORF">C7U55_02340</name>
</gene>
<dbReference type="GO" id="GO:0015074">
    <property type="term" value="P:DNA integration"/>
    <property type="evidence" value="ECO:0007669"/>
    <property type="project" value="UniProtKB-KW"/>
</dbReference>
<keyword evidence="4" id="KW-0233">DNA recombination</keyword>
<sequence length="368" mass="43524">MIRKRPAKKAKNGYTYQVYFYYRDIFDKRKYYSKSGFLTKKEAQIHETEMKARLKEKGSLNQEANKTFNEVFKEFMETEGDRFALNTIEKKERTFKKYIRNSFGASKITLFSNYAFLQEIFNGFEDKTMSIVRAIKDIIKNVTSFAIKMGYIDNSPISLVTLKVIEKEKKEMNVVPFEVFLKAYNELEDCYAITIAIGYYTGMRIAEILALKKDDIDFENNLISINNQLIYSGRNINDYQVVSKLKTKKSKDFIPLNDQLKDLLIEYLKTHHSKYICQKNNQFYYVSNLDRILKREYDFTFHNLRHTFASTLYENDVDIKTTQELLRHSNVNTTLNVYTHLKETKKLDTINNVFKAKDVKSMPKMKIN</sequence>
<evidence type="ECO:0000256" key="2">
    <source>
        <dbReference type="ARBA" id="ARBA00022908"/>
    </source>
</evidence>
<dbReference type="Pfam" id="PF00589">
    <property type="entry name" value="Phage_integrase"/>
    <property type="match status" value="1"/>
</dbReference>
<dbReference type="InterPro" id="IPR010998">
    <property type="entry name" value="Integrase_recombinase_N"/>
</dbReference>
<dbReference type="PROSITE" id="PS51898">
    <property type="entry name" value="TYR_RECOMBINASE"/>
    <property type="match status" value="1"/>
</dbReference>
<dbReference type="EMBL" id="PYLP01000002">
    <property type="protein sequence ID" value="PST41645.1"/>
    <property type="molecule type" value="Genomic_DNA"/>
</dbReference>
<dbReference type="CDD" id="cd01189">
    <property type="entry name" value="INT_ICEBs1_C_like"/>
    <property type="match status" value="1"/>
</dbReference>
<dbReference type="Pfam" id="PF14659">
    <property type="entry name" value="Phage_int_SAM_3"/>
    <property type="match status" value="1"/>
</dbReference>
<dbReference type="GO" id="GO:0003677">
    <property type="term" value="F:DNA binding"/>
    <property type="evidence" value="ECO:0007669"/>
    <property type="project" value="UniProtKB-KW"/>
</dbReference>
<dbReference type="InterPro" id="IPR011010">
    <property type="entry name" value="DNA_brk_join_enz"/>
</dbReference>
<evidence type="ECO:0000256" key="3">
    <source>
        <dbReference type="ARBA" id="ARBA00023125"/>
    </source>
</evidence>
<dbReference type="InterPro" id="IPR028259">
    <property type="entry name" value="AP2-like_int_N"/>
</dbReference>
<dbReference type="InterPro" id="IPR050090">
    <property type="entry name" value="Tyrosine_recombinase_XerCD"/>
</dbReference>
<keyword evidence="2" id="KW-0229">DNA integration</keyword>
<organism evidence="6 7">
    <name type="scientific">Faecalibacillus faecis</name>
    <dbReference type="NCBI Taxonomy" id="1982628"/>
    <lineage>
        <taxon>Bacteria</taxon>
        <taxon>Bacillati</taxon>
        <taxon>Bacillota</taxon>
        <taxon>Erysipelotrichia</taxon>
        <taxon>Erysipelotrichales</taxon>
        <taxon>Coprobacillaceae</taxon>
        <taxon>Faecalibacillus</taxon>
    </lineage>
</organism>
<keyword evidence="7" id="KW-1185">Reference proteome</keyword>
<reference evidence="7" key="1">
    <citation type="submission" date="2018-03" db="EMBL/GenBank/DDBJ databases">
        <title>Lachnoclostridium SNUG30370 gen.nov., sp.nov., isolated from human faeces.</title>
        <authorList>
            <person name="Seo B."/>
            <person name="Jeon K."/>
            <person name="Ko G."/>
        </authorList>
    </citation>
    <scope>NUCLEOTIDE SEQUENCE [LARGE SCALE GENOMIC DNA]</scope>
    <source>
        <strain evidence="7">SNUG30370</strain>
    </source>
</reference>
<dbReference type="GO" id="GO:0006310">
    <property type="term" value="P:DNA recombination"/>
    <property type="evidence" value="ECO:0007669"/>
    <property type="project" value="UniProtKB-KW"/>
</dbReference>
<dbReference type="InterPro" id="IPR002104">
    <property type="entry name" value="Integrase_catalytic"/>
</dbReference>
<keyword evidence="3" id="KW-0238">DNA-binding</keyword>
<evidence type="ECO:0000313" key="6">
    <source>
        <dbReference type="EMBL" id="PST41645.1"/>
    </source>
</evidence>
<dbReference type="GeneID" id="77469946"/>
<dbReference type="AlphaFoldDB" id="A0A2T3G259"/>
<accession>A0A2T3G259</accession>
<proteinExistence type="inferred from homology"/>
<dbReference type="SUPFAM" id="SSF56349">
    <property type="entry name" value="DNA breaking-rejoining enzymes"/>
    <property type="match status" value="1"/>
</dbReference>
<comment type="similarity">
    <text evidence="1">Belongs to the 'phage' integrase family.</text>
</comment>
<comment type="caution">
    <text evidence="6">The sequence shown here is derived from an EMBL/GenBank/DDBJ whole genome shotgun (WGS) entry which is preliminary data.</text>
</comment>
<evidence type="ECO:0000259" key="5">
    <source>
        <dbReference type="PROSITE" id="PS51898"/>
    </source>
</evidence>
<evidence type="ECO:0000256" key="1">
    <source>
        <dbReference type="ARBA" id="ARBA00008857"/>
    </source>
</evidence>
<dbReference type="PANTHER" id="PTHR30349:SF64">
    <property type="entry name" value="PROPHAGE INTEGRASE INTD-RELATED"/>
    <property type="match status" value="1"/>
</dbReference>
<name>A0A2T3G259_9FIRM</name>
<evidence type="ECO:0000313" key="7">
    <source>
        <dbReference type="Proteomes" id="UP000241201"/>
    </source>
</evidence>
<protein>
    <submittedName>
        <fullName evidence="6">Site-specific integrase</fullName>
    </submittedName>
</protein>
<feature type="domain" description="Tyr recombinase" evidence="5">
    <location>
        <begin position="167"/>
        <end position="352"/>
    </location>
</feature>
<dbReference type="InterPro" id="IPR013762">
    <property type="entry name" value="Integrase-like_cat_sf"/>
</dbReference>
<dbReference type="RefSeq" id="WP_106987171.1">
    <property type="nucleotide sequence ID" value="NZ_PYLP01000002.1"/>
</dbReference>
<dbReference type="Pfam" id="PF14657">
    <property type="entry name" value="Arm-DNA-bind_4"/>
    <property type="match status" value="1"/>
</dbReference>
<evidence type="ECO:0000256" key="4">
    <source>
        <dbReference type="ARBA" id="ARBA00023172"/>
    </source>
</evidence>
<dbReference type="PANTHER" id="PTHR30349">
    <property type="entry name" value="PHAGE INTEGRASE-RELATED"/>
    <property type="match status" value="1"/>
</dbReference>
<dbReference type="Gene3D" id="1.10.443.10">
    <property type="entry name" value="Intergrase catalytic core"/>
    <property type="match status" value="1"/>
</dbReference>
<dbReference type="Proteomes" id="UP000241201">
    <property type="component" value="Unassembled WGS sequence"/>
</dbReference>
<dbReference type="InterPro" id="IPR004107">
    <property type="entry name" value="Integrase_SAM-like_N"/>
</dbReference>